<dbReference type="Proteomes" id="UP001500928">
    <property type="component" value="Unassembled WGS sequence"/>
</dbReference>
<proteinExistence type="predicted"/>
<dbReference type="InterPro" id="IPR007569">
    <property type="entry name" value="DUF559"/>
</dbReference>
<feature type="domain" description="DUF559" evidence="1">
    <location>
        <begin position="263"/>
        <end position="327"/>
    </location>
</feature>
<reference evidence="3" key="1">
    <citation type="journal article" date="2019" name="Int. J. Syst. Evol. Microbiol.">
        <title>The Global Catalogue of Microorganisms (GCM) 10K type strain sequencing project: providing services to taxonomists for standard genome sequencing and annotation.</title>
        <authorList>
            <consortium name="The Broad Institute Genomics Platform"/>
            <consortium name="The Broad Institute Genome Sequencing Center for Infectious Disease"/>
            <person name="Wu L."/>
            <person name="Ma J."/>
        </authorList>
    </citation>
    <scope>NUCLEOTIDE SEQUENCE [LARGE SCALE GENOMIC DNA]</scope>
    <source>
        <strain evidence="3">JCM 17979</strain>
    </source>
</reference>
<gene>
    <name evidence="2" type="ORF">GCM10023200_41960</name>
</gene>
<evidence type="ECO:0000313" key="2">
    <source>
        <dbReference type="EMBL" id="GAA4800740.1"/>
    </source>
</evidence>
<keyword evidence="3" id="KW-1185">Reference proteome</keyword>
<accession>A0ABP9BXL2</accession>
<sequence>MTDPALSAEFVTEVVDGEGAVRPVAASNPGVSTSEQRSRFRRQVRRQAGVVSLAQARAAGLSDDAVGRRVASRAWWSAGPRVYRVGEHDDTPTSRTWAAMLSLGDDAVLVGRSAAWWWGFLDVAPAQVEVAVGRDHQPRPRPGVRVLRAEVAPADRTSLNGLRITTRAVTVLDAAVCLGLEDGSRLVDRALLRRRVDLAALHAAHERRPGRHGAVRAQRLLALADGGARSEAERRTHRLLRGAGITGWGANAEIVLPGFGPVLGDLVFAAEKVVVEIDGWAYHRDLRAFLRDGPRQSALAAAGWVVLRTHWYELHEDPDAFLGALRRTLAGRRLR</sequence>
<comment type="caution">
    <text evidence="2">The sequence shown here is derived from an EMBL/GenBank/DDBJ whole genome shotgun (WGS) entry which is preliminary data.</text>
</comment>
<dbReference type="EMBL" id="BAABHO010000038">
    <property type="protein sequence ID" value="GAA4800740.1"/>
    <property type="molecule type" value="Genomic_DNA"/>
</dbReference>
<dbReference type="Pfam" id="PF04480">
    <property type="entry name" value="DUF559"/>
    <property type="match status" value="1"/>
</dbReference>
<evidence type="ECO:0000313" key="3">
    <source>
        <dbReference type="Proteomes" id="UP001500928"/>
    </source>
</evidence>
<organism evidence="2 3">
    <name type="scientific">Actinomycetospora chlora</name>
    <dbReference type="NCBI Taxonomy" id="663608"/>
    <lineage>
        <taxon>Bacteria</taxon>
        <taxon>Bacillati</taxon>
        <taxon>Actinomycetota</taxon>
        <taxon>Actinomycetes</taxon>
        <taxon>Pseudonocardiales</taxon>
        <taxon>Pseudonocardiaceae</taxon>
        <taxon>Actinomycetospora</taxon>
    </lineage>
</organism>
<dbReference type="RefSeq" id="WP_345419754.1">
    <property type="nucleotide sequence ID" value="NZ_BAABHO010000038.1"/>
</dbReference>
<dbReference type="SUPFAM" id="SSF52980">
    <property type="entry name" value="Restriction endonuclease-like"/>
    <property type="match status" value="1"/>
</dbReference>
<name>A0ABP9BXL2_9PSEU</name>
<dbReference type="InterPro" id="IPR011335">
    <property type="entry name" value="Restrct_endonuc-II-like"/>
</dbReference>
<dbReference type="Gene3D" id="3.40.960.10">
    <property type="entry name" value="VSR Endonuclease"/>
    <property type="match status" value="1"/>
</dbReference>
<evidence type="ECO:0000259" key="1">
    <source>
        <dbReference type="Pfam" id="PF04480"/>
    </source>
</evidence>
<protein>
    <submittedName>
        <fullName evidence="2">Type IV toxin-antitoxin system AbiEi family antitoxin domain-containing protein</fullName>
    </submittedName>
</protein>